<dbReference type="InterPro" id="IPR053203">
    <property type="entry name" value="Cisplatin_resist-associated"/>
</dbReference>
<organism evidence="2 3">
    <name type="scientific">Canariomyces notabilis</name>
    <dbReference type="NCBI Taxonomy" id="2074819"/>
    <lineage>
        <taxon>Eukaryota</taxon>
        <taxon>Fungi</taxon>
        <taxon>Dikarya</taxon>
        <taxon>Ascomycota</taxon>
        <taxon>Pezizomycotina</taxon>
        <taxon>Sordariomycetes</taxon>
        <taxon>Sordariomycetidae</taxon>
        <taxon>Sordariales</taxon>
        <taxon>Chaetomiaceae</taxon>
        <taxon>Canariomyces</taxon>
    </lineage>
</organism>
<dbReference type="AlphaFoldDB" id="A0AAN6TFT5"/>
<feature type="compositionally biased region" description="Low complexity" evidence="1">
    <location>
        <begin position="43"/>
        <end position="66"/>
    </location>
</feature>
<evidence type="ECO:0000313" key="2">
    <source>
        <dbReference type="EMBL" id="KAK4113595.1"/>
    </source>
</evidence>
<gene>
    <name evidence="2" type="ORF">N656DRAFT_797460</name>
</gene>
<feature type="region of interest" description="Disordered" evidence="1">
    <location>
        <begin position="1"/>
        <end position="80"/>
    </location>
</feature>
<dbReference type="GeneID" id="89941766"/>
<feature type="compositionally biased region" description="Polar residues" evidence="1">
    <location>
        <begin position="114"/>
        <end position="123"/>
    </location>
</feature>
<comment type="caution">
    <text evidence="2">The sequence shown here is derived from an EMBL/GenBank/DDBJ whole genome shotgun (WGS) entry which is preliminary data.</text>
</comment>
<dbReference type="Pfam" id="PF12223">
    <property type="entry name" value="DUF3602"/>
    <property type="match status" value="1"/>
</dbReference>
<dbReference type="EMBL" id="MU853339">
    <property type="protein sequence ID" value="KAK4113595.1"/>
    <property type="molecule type" value="Genomic_DNA"/>
</dbReference>
<reference evidence="2" key="1">
    <citation type="journal article" date="2023" name="Mol. Phylogenet. Evol.">
        <title>Genome-scale phylogeny and comparative genomics of the fungal order Sordariales.</title>
        <authorList>
            <person name="Hensen N."/>
            <person name="Bonometti L."/>
            <person name="Westerberg I."/>
            <person name="Brannstrom I.O."/>
            <person name="Guillou S."/>
            <person name="Cros-Aarteil S."/>
            <person name="Calhoun S."/>
            <person name="Haridas S."/>
            <person name="Kuo A."/>
            <person name="Mondo S."/>
            <person name="Pangilinan J."/>
            <person name="Riley R."/>
            <person name="LaButti K."/>
            <person name="Andreopoulos B."/>
            <person name="Lipzen A."/>
            <person name="Chen C."/>
            <person name="Yan M."/>
            <person name="Daum C."/>
            <person name="Ng V."/>
            <person name="Clum A."/>
            <person name="Steindorff A."/>
            <person name="Ohm R.A."/>
            <person name="Martin F."/>
            <person name="Silar P."/>
            <person name="Natvig D.O."/>
            <person name="Lalanne C."/>
            <person name="Gautier V."/>
            <person name="Ament-Velasquez S.L."/>
            <person name="Kruys A."/>
            <person name="Hutchinson M.I."/>
            <person name="Powell A.J."/>
            <person name="Barry K."/>
            <person name="Miller A.N."/>
            <person name="Grigoriev I.V."/>
            <person name="Debuchy R."/>
            <person name="Gladieux P."/>
            <person name="Hiltunen Thoren M."/>
            <person name="Johannesson H."/>
        </authorList>
    </citation>
    <scope>NUCLEOTIDE SEQUENCE</scope>
    <source>
        <strain evidence="2">CBS 508.74</strain>
    </source>
</reference>
<keyword evidence="3" id="KW-1185">Reference proteome</keyword>
<accession>A0AAN6TFT5</accession>
<proteinExistence type="predicted"/>
<feature type="region of interest" description="Disordered" evidence="1">
    <location>
        <begin position="100"/>
        <end position="153"/>
    </location>
</feature>
<reference evidence="2" key="2">
    <citation type="submission" date="2023-05" db="EMBL/GenBank/DDBJ databases">
        <authorList>
            <consortium name="Lawrence Berkeley National Laboratory"/>
            <person name="Steindorff A."/>
            <person name="Hensen N."/>
            <person name="Bonometti L."/>
            <person name="Westerberg I."/>
            <person name="Brannstrom I.O."/>
            <person name="Guillou S."/>
            <person name="Cros-Aarteil S."/>
            <person name="Calhoun S."/>
            <person name="Haridas S."/>
            <person name="Kuo A."/>
            <person name="Mondo S."/>
            <person name="Pangilinan J."/>
            <person name="Riley R."/>
            <person name="Labutti K."/>
            <person name="Andreopoulos B."/>
            <person name="Lipzen A."/>
            <person name="Chen C."/>
            <person name="Yanf M."/>
            <person name="Daum C."/>
            <person name="Ng V."/>
            <person name="Clum A."/>
            <person name="Ohm R."/>
            <person name="Martin F."/>
            <person name="Silar P."/>
            <person name="Natvig D."/>
            <person name="Lalanne C."/>
            <person name="Gautier V."/>
            <person name="Ament-Velasquez S.L."/>
            <person name="Kruys A."/>
            <person name="Hutchinson M.I."/>
            <person name="Powell A.J."/>
            <person name="Barry K."/>
            <person name="Miller A.N."/>
            <person name="Grigoriev I.V."/>
            <person name="Debuchy R."/>
            <person name="Gladieux P."/>
            <person name="Thoren M.H."/>
            <person name="Johannesson H."/>
        </authorList>
    </citation>
    <scope>NUCLEOTIDE SEQUENCE</scope>
    <source>
        <strain evidence="2">CBS 508.74</strain>
    </source>
</reference>
<dbReference type="Proteomes" id="UP001302812">
    <property type="component" value="Unassembled WGS sequence"/>
</dbReference>
<evidence type="ECO:0000313" key="3">
    <source>
        <dbReference type="Proteomes" id="UP001302812"/>
    </source>
</evidence>
<feature type="compositionally biased region" description="Low complexity" evidence="1">
    <location>
        <begin position="133"/>
        <end position="142"/>
    </location>
</feature>
<dbReference type="InterPro" id="IPR022024">
    <property type="entry name" value="DUF3602"/>
</dbReference>
<sequence>MAAYTITEPHPTVPKNSYTHSGRGGAGNFFRAPATTSPSGVPTRTVSNTTTTPAAASSSSSSRFYSGRGGAGNAHLAGERPVLSFDEEFTRAEVREKTARLSHVGRGGAGNIFSIGSGTSSKATAEKERRDSSSTTDSTRSSAGGFWGRISGH</sequence>
<dbReference type="RefSeq" id="XP_064671165.1">
    <property type="nucleotide sequence ID" value="XM_064817641.1"/>
</dbReference>
<evidence type="ECO:0000256" key="1">
    <source>
        <dbReference type="SAM" id="MobiDB-lite"/>
    </source>
</evidence>
<name>A0AAN6TFT5_9PEZI</name>
<dbReference type="PANTHER" id="PTHR34693:SF2">
    <property type="entry name" value="DUF3602 DOMAIN-CONTAINING PROTEIN"/>
    <property type="match status" value="1"/>
</dbReference>
<protein>
    <submittedName>
        <fullName evidence="2">Uncharacterized protein</fullName>
    </submittedName>
</protein>
<dbReference type="PANTHER" id="PTHR34693">
    <property type="entry name" value="PROTEIN PAR32"/>
    <property type="match status" value="1"/>
</dbReference>